<keyword evidence="16" id="KW-1185">Reference proteome</keyword>
<dbReference type="AlphaFoldDB" id="A0A4P6XMN1"/>
<evidence type="ECO:0000256" key="5">
    <source>
        <dbReference type="ARBA" id="ARBA00022679"/>
    </source>
</evidence>
<dbReference type="GO" id="GO:0003720">
    <property type="term" value="F:telomerase activity"/>
    <property type="evidence" value="ECO:0007669"/>
    <property type="project" value="InterPro"/>
</dbReference>
<organism evidence="15 16">
    <name type="scientific">Metschnikowia aff. pulcherrima</name>
    <dbReference type="NCBI Taxonomy" id="2163413"/>
    <lineage>
        <taxon>Eukaryota</taxon>
        <taxon>Fungi</taxon>
        <taxon>Dikarya</taxon>
        <taxon>Ascomycota</taxon>
        <taxon>Saccharomycotina</taxon>
        <taxon>Pichiomycetes</taxon>
        <taxon>Metschnikowiaceae</taxon>
        <taxon>Metschnikowia</taxon>
    </lineage>
</organism>
<evidence type="ECO:0000256" key="3">
    <source>
        <dbReference type="ARBA" id="ARBA00016182"/>
    </source>
</evidence>
<evidence type="ECO:0000313" key="16">
    <source>
        <dbReference type="Proteomes" id="UP000292447"/>
    </source>
</evidence>
<evidence type="ECO:0000259" key="14">
    <source>
        <dbReference type="PROSITE" id="PS50878"/>
    </source>
</evidence>
<evidence type="ECO:0000256" key="13">
    <source>
        <dbReference type="RuleBase" id="RU365061"/>
    </source>
</evidence>
<dbReference type="GO" id="GO:0007004">
    <property type="term" value="P:telomere maintenance via telomerase"/>
    <property type="evidence" value="ECO:0007669"/>
    <property type="project" value="TreeGrafter"/>
</dbReference>
<comment type="subcellular location">
    <subcellularLocation>
        <location evidence="13">Nucleus</location>
    </subcellularLocation>
    <subcellularLocation>
        <location evidence="13">Chromosome</location>
        <location evidence="13">Telomere</location>
    </subcellularLocation>
</comment>
<protein>
    <recommendedName>
        <fullName evidence="3 13">Telomerase reverse transcriptase</fullName>
        <ecNumber evidence="2 13">2.7.7.49</ecNumber>
    </recommendedName>
    <alternativeName>
        <fullName evidence="13">Telomerase catalytic subunit</fullName>
    </alternativeName>
</protein>
<keyword evidence="6 13" id="KW-0548">Nucleotidyltransferase</keyword>
<evidence type="ECO:0000313" key="15">
    <source>
        <dbReference type="EMBL" id="QBM88540.1"/>
    </source>
</evidence>
<proteinExistence type="inferred from homology"/>
<dbReference type="InterPro" id="IPR021891">
    <property type="entry name" value="Telomerase_RBD"/>
</dbReference>
<dbReference type="GO" id="GO:0042162">
    <property type="term" value="F:telomeric DNA binding"/>
    <property type="evidence" value="ECO:0007669"/>
    <property type="project" value="TreeGrafter"/>
</dbReference>
<dbReference type="PROSITE" id="PS50878">
    <property type="entry name" value="RT_POL"/>
    <property type="match status" value="1"/>
</dbReference>
<keyword evidence="5 13" id="KW-0808">Transferase</keyword>
<keyword evidence="4 13" id="KW-0158">Chromosome</keyword>
<dbReference type="InterPro" id="IPR000477">
    <property type="entry name" value="RT_dom"/>
</dbReference>
<keyword evidence="10 13" id="KW-0695">RNA-directed DNA polymerase</keyword>
<accession>A0A4P6XMN1</accession>
<dbReference type="PRINTS" id="PR01365">
    <property type="entry name" value="TELOMERASERT"/>
</dbReference>
<keyword evidence="9 13" id="KW-0779">Telomere</keyword>
<evidence type="ECO:0000256" key="8">
    <source>
        <dbReference type="ARBA" id="ARBA00022842"/>
    </source>
</evidence>
<dbReference type="EC" id="2.7.7.49" evidence="2 13"/>
<dbReference type="InterPro" id="IPR043502">
    <property type="entry name" value="DNA/RNA_pol_sf"/>
</dbReference>
<evidence type="ECO:0000256" key="11">
    <source>
        <dbReference type="ARBA" id="ARBA00023242"/>
    </source>
</evidence>
<gene>
    <name evidence="15" type="primary">MPUL0C05110</name>
    <name evidence="15" type="ORF">METSCH_C05110</name>
</gene>
<evidence type="ECO:0000256" key="4">
    <source>
        <dbReference type="ARBA" id="ARBA00022454"/>
    </source>
</evidence>
<name>A0A4P6XMN1_9ASCO</name>
<dbReference type="Proteomes" id="UP000292447">
    <property type="component" value="Chromosome III"/>
</dbReference>
<dbReference type="Pfam" id="PF12009">
    <property type="entry name" value="Telomerase_RBD"/>
    <property type="match status" value="1"/>
</dbReference>
<dbReference type="SMART" id="SM00975">
    <property type="entry name" value="Telomerase_RBD"/>
    <property type="match status" value="1"/>
</dbReference>
<comment type="similarity">
    <text evidence="1 13">Belongs to the reverse transcriptase family. Telomerase subfamily.</text>
</comment>
<reference evidence="16" key="1">
    <citation type="submission" date="2019-03" db="EMBL/GenBank/DDBJ databases">
        <title>Snf2 controls pulcherriminic acid biosynthesis and connects pigmentation and antifungal activity of the yeast Metschnikowia pulcherrima.</title>
        <authorList>
            <person name="Gore-Lloyd D."/>
            <person name="Sumann I."/>
            <person name="Brachmann A.O."/>
            <person name="Schneeberger K."/>
            <person name="Ortiz-Merino R.A."/>
            <person name="Moreno-Beltran M."/>
            <person name="Schlaefli M."/>
            <person name="Kirner P."/>
            <person name="Santos Kron A."/>
            <person name="Wolfe K.H."/>
            <person name="Piel J."/>
            <person name="Ahrens C.H."/>
            <person name="Henk D."/>
            <person name="Freimoser F.M."/>
        </authorList>
    </citation>
    <scope>NUCLEOTIDE SEQUENCE [LARGE SCALE GENOMIC DNA]</scope>
    <source>
        <strain evidence="16">APC 1.2</strain>
    </source>
</reference>
<feature type="domain" description="Reverse transcriptase" evidence="14">
    <location>
        <begin position="385"/>
        <end position="719"/>
    </location>
</feature>
<dbReference type="PANTHER" id="PTHR12066">
    <property type="entry name" value="TELOMERASE REVERSE TRANSCRIPTASE"/>
    <property type="match status" value="1"/>
</dbReference>
<keyword evidence="11 13" id="KW-0539">Nucleus</keyword>
<dbReference type="InterPro" id="IPR003545">
    <property type="entry name" value="Telomerase_RT"/>
</dbReference>
<dbReference type="PANTHER" id="PTHR12066:SF0">
    <property type="entry name" value="TELOMERASE REVERSE TRANSCRIPTASE"/>
    <property type="match status" value="1"/>
</dbReference>
<evidence type="ECO:0000256" key="1">
    <source>
        <dbReference type="ARBA" id="ARBA00008001"/>
    </source>
</evidence>
<evidence type="ECO:0000256" key="7">
    <source>
        <dbReference type="ARBA" id="ARBA00022723"/>
    </source>
</evidence>
<keyword evidence="8 13" id="KW-0460">Magnesium</keyword>
<evidence type="ECO:0000256" key="9">
    <source>
        <dbReference type="ARBA" id="ARBA00022895"/>
    </source>
</evidence>
<keyword evidence="7 13" id="KW-0479">Metal-binding</keyword>
<evidence type="ECO:0000256" key="2">
    <source>
        <dbReference type="ARBA" id="ARBA00012493"/>
    </source>
</evidence>
<evidence type="ECO:0000256" key="6">
    <source>
        <dbReference type="ARBA" id="ARBA00022695"/>
    </source>
</evidence>
<evidence type="ECO:0000256" key="12">
    <source>
        <dbReference type="ARBA" id="ARBA00048173"/>
    </source>
</evidence>
<dbReference type="SUPFAM" id="SSF56672">
    <property type="entry name" value="DNA/RNA polymerases"/>
    <property type="match status" value="1"/>
</dbReference>
<dbReference type="Gene3D" id="1.10.132.70">
    <property type="match status" value="1"/>
</dbReference>
<sequence>MVEHSLLEYLCTQWPGLEKHALLQTNELDADCASFRAFLTKTRIKVRNDTESVQIPVLPPQTLEVTHAEFIDEIAKTGLGPNISFQASSGENGGLTDFKTNLLKSLLWERLCVLIGRQRFVAFLCQVSYFLRPEGNITIGSAAFQKKVIKKVESVRKFHMYFSQSPYRRVNCLLQRDPEKVVRFIFRLGERQRHVPKKYRQLLNLLKVAKRNDNKLRYDHILNTVNPRRELREAIFENAVPFHEVTRFVFVVIHRLFPRETFGCQENWNLINDNVYAMLKSERTETVNVRNITQSLIMTAIPWLGKSARPTSKQDFALRMHTLYQFVHWFFAYFLVRLISLFYYVTDNPVKAKPSESSNAYFLHSSWNKMSRAWLREYVLKYLNVESDPGESETNFNRGTLRLIPKKSDFRPLCVPSKFTLCDQNDIATKAVQMKQHAIHDFTMMRPIRDILRYQQQRLAQTKGCPFPRCSSVNDVGREIKIFKAALLTRFEGNIPPLFAVQFDMKHCYDNLNQAKILSCIEELFSNDLNSEEYMTRRFTRSTRGNTISAPKTLVKSLSAVEELDIFLHNVNPSKHNAVYGDRVRTFKFQRGQILDLVRSQVLDATTELPRLEGLAFKRTRGVFQGFPLLGTLCDIVYDSLVDNVLARVKGKDHECILLRLADDFLFLSTSKDACQEMLKCARSRESKEFGAHVNLEKIAWMDATHEGSEFAHFLGLTIDLRCVSVERSEPGLVALTTNNKRSLHSSLTYLNWRFRLRLADYLLDLTLLGIKTVSRNACAILEPTLERALSSASQSRSEQNTAETVDLFVVETMFATLQKFQTVNGRSEQESHLLREIWQVVKAQFKKHEMSVLRLERLIAPNAMLS</sequence>
<comment type="function">
    <text evidence="13">Telomerase is a ribonucleoprotein enzyme essential for the replication of chromosome termini in most eukaryotes. It elongates telomeres. It is a reverse transcriptase that adds simple sequence repeats to chromosome ends by copying a template sequence within the RNA component of the enzyme.</text>
</comment>
<dbReference type="GO" id="GO:0000333">
    <property type="term" value="C:telomerase catalytic core complex"/>
    <property type="evidence" value="ECO:0007669"/>
    <property type="project" value="TreeGrafter"/>
</dbReference>
<dbReference type="GO" id="GO:0046872">
    <property type="term" value="F:metal ion binding"/>
    <property type="evidence" value="ECO:0007669"/>
    <property type="project" value="UniProtKB-KW"/>
</dbReference>
<dbReference type="Pfam" id="PF00078">
    <property type="entry name" value="RVT_1"/>
    <property type="match status" value="1"/>
</dbReference>
<dbReference type="GO" id="GO:0070034">
    <property type="term" value="F:telomerase RNA binding"/>
    <property type="evidence" value="ECO:0007669"/>
    <property type="project" value="TreeGrafter"/>
</dbReference>
<dbReference type="EMBL" id="CP034458">
    <property type="protein sequence ID" value="QBM88540.1"/>
    <property type="molecule type" value="Genomic_DNA"/>
</dbReference>
<dbReference type="CDD" id="cd01648">
    <property type="entry name" value="TERT"/>
    <property type="match status" value="1"/>
</dbReference>
<dbReference type="GO" id="GO:0000781">
    <property type="term" value="C:chromosome, telomeric region"/>
    <property type="evidence" value="ECO:0007669"/>
    <property type="project" value="UniProtKB-SubCell"/>
</dbReference>
<dbReference type="STRING" id="2163413.A0A4P6XMN1"/>
<evidence type="ECO:0000256" key="10">
    <source>
        <dbReference type="ARBA" id="ARBA00022918"/>
    </source>
</evidence>
<comment type="catalytic activity">
    <reaction evidence="12 13">
        <text>DNA(n) + a 2'-deoxyribonucleoside 5'-triphosphate = DNA(n+1) + diphosphate</text>
        <dbReference type="Rhea" id="RHEA:22508"/>
        <dbReference type="Rhea" id="RHEA-COMP:17339"/>
        <dbReference type="Rhea" id="RHEA-COMP:17340"/>
        <dbReference type="ChEBI" id="CHEBI:33019"/>
        <dbReference type="ChEBI" id="CHEBI:61560"/>
        <dbReference type="ChEBI" id="CHEBI:173112"/>
        <dbReference type="EC" id="2.7.7.49"/>
    </reaction>
</comment>